<dbReference type="EMBL" id="JAAOZC010000002">
    <property type="protein sequence ID" value="NIJ07593.1"/>
    <property type="molecule type" value="Genomic_DNA"/>
</dbReference>
<keyword evidence="5" id="KW-1185">Reference proteome</keyword>
<keyword evidence="2" id="KW-0067">ATP-binding</keyword>
<evidence type="ECO:0000256" key="1">
    <source>
        <dbReference type="ARBA" id="ARBA00022532"/>
    </source>
</evidence>
<dbReference type="SUPFAM" id="SSF52210">
    <property type="entry name" value="Succinyl-CoA synthetase domains"/>
    <property type="match status" value="2"/>
</dbReference>
<dbReference type="Gene3D" id="3.30.1490.20">
    <property type="entry name" value="ATP-grasp fold, A domain"/>
    <property type="match status" value="1"/>
</dbReference>
<dbReference type="InterPro" id="IPR036291">
    <property type="entry name" value="NAD(P)-bd_dom_sf"/>
</dbReference>
<dbReference type="InterPro" id="IPR016102">
    <property type="entry name" value="Succinyl-CoA_synth-like"/>
</dbReference>
<name>A0ABX0TR88_9SPHN</name>
<keyword evidence="2" id="KW-0547">Nucleotide-binding</keyword>
<gene>
    <name evidence="4" type="ORF">FHS31_001189</name>
</gene>
<evidence type="ECO:0000256" key="2">
    <source>
        <dbReference type="PROSITE-ProRule" id="PRU00409"/>
    </source>
</evidence>
<dbReference type="Pfam" id="PF13380">
    <property type="entry name" value="CoA_binding_2"/>
    <property type="match status" value="1"/>
</dbReference>
<dbReference type="RefSeq" id="WP_167072443.1">
    <property type="nucleotide sequence ID" value="NZ_JAAOZC010000002.1"/>
</dbReference>
<dbReference type="Gene3D" id="3.40.50.720">
    <property type="entry name" value="NAD(P)-binding Rossmann-like Domain"/>
    <property type="match status" value="1"/>
</dbReference>
<dbReference type="SMART" id="SM00881">
    <property type="entry name" value="CoA_binding"/>
    <property type="match status" value="1"/>
</dbReference>
<feature type="domain" description="ATP-grasp" evidence="3">
    <location>
        <begin position="498"/>
        <end position="549"/>
    </location>
</feature>
<dbReference type="Proteomes" id="UP000727456">
    <property type="component" value="Unassembled WGS sequence"/>
</dbReference>
<dbReference type="PROSITE" id="PS50975">
    <property type="entry name" value="ATP_GRASP"/>
    <property type="match status" value="1"/>
</dbReference>
<comment type="caution">
    <text evidence="4">The sequence shown here is derived from an EMBL/GenBank/DDBJ whole genome shotgun (WGS) entry which is preliminary data.</text>
</comment>
<dbReference type="InterPro" id="IPR032875">
    <property type="entry name" value="Succ_CoA_lig_flav_dom"/>
</dbReference>
<dbReference type="InterPro" id="IPR003781">
    <property type="entry name" value="CoA-bd"/>
</dbReference>
<proteinExistence type="predicted"/>
<dbReference type="SUPFAM" id="SSF56059">
    <property type="entry name" value="Glutathione synthetase ATP-binding domain-like"/>
    <property type="match status" value="1"/>
</dbReference>
<reference evidence="4 5" key="1">
    <citation type="submission" date="2020-03" db="EMBL/GenBank/DDBJ databases">
        <title>Genomic Encyclopedia of Type Strains, Phase III (KMG-III): the genomes of soil and plant-associated and newly described type strains.</title>
        <authorList>
            <person name="Whitman W."/>
        </authorList>
    </citation>
    <scope>NUCLEOTIDE SEQUENCE [LARGE SCALE GENOMIC DNA]</scope>
    <source>
        <strain evidence="4 5">CECT 8804</strain>
    </source>
</reference>
<evidence type="ECO:0000313" key="4">
    <source>
        <dbReference type="EMBL" id="NIJ07593.1"/>
    </source>
</evidence>
<dbReference type="InterPro" id="IPR013815">
    <property type="entry name" value="ATP_grasp_subdomain_1"/>
</dbReference>
<dbReference type="PANTHER" id="PTHR42793">
    <property type="entry name" value="COA BINDING DOMAIN CONTAINING PROTEIN"/>
    <property type="match status" value="1"/>
</dbReference>
<dbReference type="Gene3D" id="3.40.50.261">
    <property type="entry name" value="Succinyl-CoA synthetase domains"/>
    <property type="match status" value="2"/>
</dbReference>
<dbReference type="PANTHER" id="PTHR42793:SF1">
    <property type="entry name" value="PEPTIDYL-LYSINE N-ACETYLTRANSFERASE PATZ"/>
    <property type="match status" value="1"/>
</dbReference>
<dbReference type="Pfam" id="PF13607">
    <property type="entry name" value="Succ_CoA_lig"/>
    <property type="match status" value="1"/>
</dbReference>
<accession>A0ABX0TR88</accession>
<evidence type="ECO:0000313" key="5">
    <source>
        <dbReference type="Proteomes" id="UP000727456"/>
    </source>
</evidence>
<protein>
    <submittedName>
        <fullName evidence="4">Acyl-CoA synthetase (NDP forming)</fullName>
    </submittedName>
</protein>
<dbReference type="SUPFAM" id="SSF51735">
    <property type="entry name" value="NAD(P)-binding Rossmann-fold domains"/>
    <property type="match status" value="1"/>
</dbReference>
<keyword evidence="1" id="KW-0816">Tricarboxylic acid cycle</keyword>
<dbReference type="InterPro" id="IPR011761">
    <property type="entry name" value="ATP-grasp"/>
</dbReference>
<dbReference type="Gene3D" id="3.30.470.20">
    <property type="entry name" value="ATP-grasp fold, B domain"/>
    <property type="match status" value="1"/>
</dbReference>
<organism evidence="4 5">
    <name type="scientific">Sphingomonas vulcanisoli</name>
    <dbReference type="NCBI Taxonomy" id="1658060"/>
    <lineage>
        <taxon>Bacteria</taxon>
        <taxon>Pseudomonadati</taxon>
        <taxon>Pseudomonadota</taxon>
        <taxon>Alphaproteobacteria</taxon>
        <taxon>Sphingomonadales</taxon>
        <taxon>Sphingomonadaceae</taxon>
        <taxon>Sphingomonas</taxon>
    </lineage>
</organism>
<dbReference type="Pfam" id="PF13549">
    <property type="entry name" value="ATP-grasp_5"/>
    <property type="match status" value="1"/>
</dbReference>
<sequence length="710" mass="73739">MSTADTFAPDVVRSLDRLLKARSVAIVGASPTPGALGNSVLGNLVRHGFSGDIHLINPKRDEIDGRPCLRSIDDLPDGVDAAVLAIPGAAVLSSIQALAARGVGSAVIFSAGFAEGGAEGLVAQAEITRIAIAHNMIIEGPNCLGLVNYVDGVPLTFVETPGARLGDRPGIGIVSQSGAMAVVLGTVLMAKQLGISMSISTGNEAASGVEDYLAYLLDEPNTQAIGMIVEQFRKPKHFLALAEKARVAGKPIILLHPGKSSAARESAATHTGAMAGDWQMMKTLVTHAGVVLVDSIEELGDVLDLAIRAPHIGTGTAVLTESGAFKALTLDLCESLGLALPEPADHTATALRAAIPDFIGVSNPMDVTAQSLVDPDLYRRTLIPLLADPAYGSVVLAIIQTDKATARLKFEPIIATLKALRAEKPIIFAGLDDGAPVPPAYLTALRELGVPYFPSPDRAFRAIAKLATRVPASAHDLAPAPIAANLPHGGVIPEYRAKDLLGPIGLPFPPGGFAADLDAAKQIAAQIGYPTVLKAQAQALSHKSEAGGVILGIADEAALIDAWACLFDNVQAYAPDIRLDGALIEAMSARGTELIVGARNDTHWGPVILVGFGGIQAEILQDVRLLPPSLTKPEIVAELRALKSGALLDGWRGSPALDLEAVADIIVAIGRLLLGTPAIREIDLNPIVIYPRGQGAVALDALILADEPPR</sequence>
<evidence type="ECO:0000259" key="3">
    <source>
        <dbReference type="PROSITE" id="PS50975"/>
    </source>
</evidence>